<reference evidence="2" key="1">
    <citation type="submission" date="2024-05" db="EMBL/GenBank/DDBJ databases">
        <title>Whole genome shotgun sequence of Streptomyces violascens NBRC 12920.</title>
        <authorList>
            <person name="Komaki H."/>
            <person name="Tamura T."/>
        </authorList>
    </citation>
    <scope>NUCLEOTIDE SEQUENCE</scope>
    <source>
        <strain evidence="2">NBRC 12920</strain>
    </source>
</reference>
<dbReference type="InterPro" id="IPR002938">
    <property type="entry name" value="FAD-bd"/>
</dbReference>
<organism evidence="2 3">
    <name type="scientific">Streptomyces violascens</name>
    <dbReference type="NCBI Taxonomy" id="67381"/>
    <lineage>
        <taxon>Bacteria</taxon>
        <taxon>Bacillati</taxon>
        <taxon>Actinomycetota</taxon>
        <taxon>Actinomycetes</taxon>
        <taxon>Kitasatosporales</taxon>
        <taxon>Streptomycetaceae</taxon>
        <taxon>Streptomyces</taxon>
    </lineage>
</organism>
<gene>
    <name evidence="2" type="ORF">Sviol_64460</name>
</gene>
<dbReference type="EMBL" id="BNDY01000017">
    <property type="protein sequence ID" value="GHI42038.1"/>
    <property type="molecule type" value="Genomic_DNA"/>
</dbReference>
<dbReference type="InterPro" id="IPR051704">
    <property type="entry name" value="FAD_aromatic-hydroxylase"/>
</dbReference>
<dbReference type="PRINTS" id="PR00420">
    <property type="entry name" value="RNGMNOXGNASE"/>
</dbReference>
<feature type="domain" description="FAD-binding" evidence="1">
    <location>
        <begin position="2"/>
        <end position="335"/>
    </location>
</feature>
<evidence type="ECO:0000313" key="2">
    <source>
        <dbReference type="EMBL" id="GHI42038.1"/>
    </source>
</evidence>
<evidence type="ECO:0000313" key="3">
    <source>
        <dbReference type="Proteomes" id="UP001050808"/>
    </source>
</evidence>
<accession>A0ABQ3QXM5</accession>
<dbReference type="Pfam" id="PF01494">
    <property type="entry name" value="FAD_binding_3"/>
    <property type="match status" value="1"/>
</dbReference>
<dbReference type="PANTHER" id="PTHR46865">
    <property type="entry name" value="OXIDOREDUCTASE-RELATED"/>
    <property type="match status" value="1"/>
</dbReference>
<dbReference type="SUPFAM" id="SSF51905">
    <property type="entry name" value="FAD/NAD(P)-binding domain"/>
    <property type="match status" value="1"/>
</dbReference>
<keyword evidence="3" id="KW-1185">Reference proteome</keyword>
<dbReference type="Gene3D" id="3.30.9.10">
    <property type="entry name" value="D-Amino Acid Oxidase, subunit A, domain 2"/>
    <property type="match status" value="1"/>
</dbReference>
<sequence length="395" mass="42442">MKAVICGAGIAGLALAGRLHNVLGWQVTVLETSPAPRAEGYLVDVFGPGYDAAEVMGVLPWLRELSQPVTRTAFVDESGRCTASLTYDRLARSAGGRLLSIMRSDLELALRERLSFAVDLRFGTGPARIEDRGDGVRVTLTDGSTLDADLLVGADGIHSTVRALIFGDERRYVRDLGLSAAAFTIEDPVLHAELGDRLVLTDMVGRQLGLYAVRDGNVAVLAVHRATHPEPPADTRSALRESFQGIGWMVPRVLERCPPARELYCDQVAQVEMGTWSRGRVVLAGDACHAVSPLSRQGASLGITGAYILADQLGHADSVEEALRHYERIWRPVVSRGQRAARGGARWVVPDSSLRLRVRRAALELAGLPGASRLTGARLAAQRLPALDELATAAP</sequence>
<evidence type="ECO:0000259" key="1">
    <source>
        <dbReference type="Pfam" id="PF01494"/>
    </source>
</evidence>
<protein>
    <submittedName>
        <fullName evidence="2">FAD-dependent oxidoreductase</fullName>
    </submittedName>
</protein>
<dbReference type="RefSeq" id="WP_189964564.1">
    <property type="nucleotide sequence ID" value="NZ_BMUA01000011.1"/>
</dbReference>
<dbReference type="Proteomes" id="UP001050808">
    <property type="component" value="Unassembled WGS sequence"/>
</dbReference>
<proteinExistence type="predicted"/>
<dbReference type="Gene3D" id="3.50.50.60">
    <property type="entry name" value="FAD/NAD(P)-binding domain"/>
    <property type="match status" value="1"/>
</dbReference>
<comment type="caution">
    <text evidence="2">The sequence shown here is derived from an EMBL/GenBank/DDBJ whole genome shotgun (WGS) entry which is preliminary data.</text>
</comment>
<name>A0ABQ3QXM5_9ACTN</name>
<dbReference type="InterPro" id="IPR036188">
    <property type="entry name" value="FAD/NAD-bd_sf"/>
</dbReference>